<name>A0A444YJ83_ARAHY</name>
<feature type="region of interest" description="Disordered" evidence="1">
    <location>
        <begin position="42"/>
        <end position="180"/>
    </location>
</feature>
<evidence type="ECO:0000313" key="3">
    <source>
        <dbReference type="EMBL" id="RYR01968.1"/>
    </source>
</evidence>
<sequence>MKTMTTSIMSLLALIMLLNNGFMVLGSRKNFLEHKFTNKFFLEDEGPSDGGKGHKTKPPGGPPFTNKFFLEDEGPSDGGKGHKTKPPGGPPFTNKFFLEGEGPSDGGKGHKTKPPGGPPFTNKFFLEGEGPSDGGKGHKTKPPGGPPLTNKFFLEDEGPSDGGKGHKAKPPGGPPSDLYFDENFEVFWNLKDSKSFQKQTHHEFSTEGSGPSDGGEGHELPPGYGGPPHS</sequence>
<comment type="caution">
    <text evidence="3">The sequence shown here is derived from an EMBL/GenBank/DDBJ whole genome shotgun (WGS) entry which is preliminary data.</text>
</comment>
<reference evidence="3 4" key="1">
    <citation type="submission" date="2019-01" db="EMBL/GenBank/DDBJ databases">
        <title>Sequencing of cultivated peanut Arachis hypogaea provides insights into genome evolution and oil improvement.</title>
        <authorList>
            <person name="Chen X."/>
        </authorList>
    </citation>
    <scope>NUCLEOTIDE SEQUENCE [LARGE SCALE GENOMIC DNA]</scope>
    <source>
        <strain evidence="4">cv. Fuhuasheng</strain>
        <tissue evidence="3">Leaves</tissue>
    </source>
</reference>
<gene>
    <name evidence="3" type="ORF">Ahy_B06g080829</name>
</gene>
<organism evidence="3 4">
    <name type="scientific">Arachis hypogaea</name>
    <name type="common">Peanut</name>
    <dbReference type="NCBI Taxonomy" id="3818"/>
    <lineage>
        <taxon>Eukaryota</taxon>
        <taxon>Viridiplantae</taxon>
        <taxon>Streptophyta</taxon>
        <taxon>Embryophyta</taxon>
        <taxon>Tracheophyta</taxon>
        <taxon>Spermatophyta</taxon>
        <taxon>Magnoliopsida</taxon>
        <taxon>eudicotyledons</taxon>
        <taxon>Gunneridae</taxon>
        <taxon>Pentapetalae</taxon>
        <taxon>rosids</taxon>
        <taxon>fabids</taxon>
        <taxon>Fabales</taxon>
        <taxon>Fabaceae</taxon>
        <taxon>Papilionoideae</taxon>
        <taxon>50 kb inversion clade</taxon>
        <taxon>dalbergioids sensu lato</taxon>
        <taxon>Dalbergieae</taxon>
        <taxon>Pterocarpus clade</taxon>
        <taxon>Arachis</taxon>
    </lineage>
</organism>
<feature type="region of interest" description="Disordered" evidence="1">
    <location>
        <begin position="196"/>
        <end position="230"/>
    </location>
</feature>
<evidence type="ECO:0000256" key="2">
    <source>
        <dbReference type="SAM" id="SignalP"/>
    </source>
</evidence>
<dbReference type="EMBL" id="SDMP01000016">
    <property type="protein sequence ID" value="RYR01968.1"/>
    <property type="molecule type" value="Genomic_DNA"/>
</dbReference>
<feature type="signal peptide" evidence="2">
    <location>
        <begin position="1"/>
        <end position="26"/>
    </location>
</feature>
<dbReference type="Proteomes" id="UP000289738">
    <property type="component" value="Chromosome B06"/>
</dbReference>
<evidence type="ECO:0000256" key="1">
    <source>
        <dbReference type="SAM" id="MobiDB-lite"/>
    </source>
</evidence>
<protein>
    <submittedName>
        <fullName evidence="3">Uncharacterized protein</fullName>
    </submittedName>
</protein>
<keyword evidence="4" id="KW-1185">Reference proteome</keyword>
<keyword evidence="2" id="KW-0732">Signal</keyword>
<feature type="compositionally biased region" description="Basic and acidic residues" evidence="1">
    <location>
        <begin position="196"/>
        <end position="205"/>
    </location>
</feature>
<feature type="chain" id="PRO_5019109898" evidence="2">
    <location>
        <begin position="27"/>
        <end position="230"/>
    </location>
</feature>
<dbReference type="AlphaFoldDB" id="A0A444YJ83"/>
<proteinExistence type="predicted"/>
<evidence type="ECO:0000313" key="4">
    <source>
        <dbReference type="Proteomes" id="UP000289738"/>
    </source>
</evidence>
<accession>A0A444YJ83</accession>